<keyword evidence="6" id="KW-1185">Reference proteome</keyword>
<evidence type="ECO:0000256" key="1">
    <source>
        <dbReference type="ARBA" id="ARBA00007796"/>
    </source>
</evidence>
<feature type="compositionally biased region" description="Acidic residues" evidence="4">
    <location>
        <begin position="20"/>
        <end position="34"/>
    </location>
</feature>
<dbReference type="EMBL" id="CALNXK010000210">
    <property type="protein sequence ID" value="CAH3176232.1"/>
    <property type="molecule type" value="Genomic_DNA"/>
</dbReference>
<gene>
    <name evidence="5" type="ORF">PLOB_00017979</name>
</gene>
<reference evidence="5 6" key="1">
    <citation type="submission" date="2022-05" db="EMBL/GenBank/DDBJ databases">
        <authorList>
            <consortium name="Genoscope - CEA"/>
            <person name="William W."/>
        </authorList>
    </citation>
    <scope>NUCLEOTIDE SEQUENCE [LARGE SCALE GENOMIC DNA]</scope>
</reference>
<evidence type="ECO:0000256" key="3">
    <source>
        <dbReference type="SAM" id="Coils"/>
    </source>
</evidence>
<dbReference type="PANTHER" id="PTHR19423">
    <property type="entry name" value="SH3 DOMAIN-BINDING PROTEIN 5"/>
    <property type="match status" value="1"/>
</dbReference>
<feature type="compositionally biased region" description="Low complexity" evidence="4">
    <location>
        <begin position="573"/>
        <end position="623"/>
    </location>
</feature>
<evidence type="ECO:0008006" key="7">
    <source>
        <dbReference type="Google" id="ProtNLM"/>
    </source>
</evidence>
<evidence type="ECO:0000256" key="2">
    <source>
        <dbReference type="ARBA" id="ARBA00023054"/>
    </source>
</evidence>
<proteinExistence type="inferred from homology"/>
<feature type="region of interest" description="Disordered" evidence="4">
    <location>
        <begin position="446"/>
        <end position="532"/>
    </location>
</feature>
<dbReference type="PANTHER" id="PTHR19423:SF1">
    <property type="entry name" value="SH3 DOMAIN-BINDING PROTEIN 5"/>
    <property type="match status" value="1"/>
</dbReference>
<name>A0ABN8RB64_9CNID</name>
<feature type="coiled-coil region" evidence="3">
    <location>
        <begin position="183"/>
        <end position="252"/>
    </location>
</feature>
<evidence type="ECO:0000313" key="5">
    <source>
        <dbReference type="EMBL" id="CAH3176232.1"/>
    </source>
</evidence>
<feature type="region of interest" description="Disordered" evidence="4">
    <location>
        <begin position="1"/>
        <end position="43"/>
    </location>
</feature>
<dbReference type="InterPro" id="IPR007940">
    <property type="entry name" value="SH3BP5"/>
</dbReference>
<evidence type="ECO:0000313" key="6">
    <source>
        <dbReference type="Proteomes" id="UP001159405"/>
    </source>
</evidence>
<comment type="similarity">
    <text evidence="1">Belongs to the SH3BP5 family.</text>
</comment>
<feature type="compositionally biased region" description="Basic and acidic residues" evidence="4">
    <location>
        <begin position="481"/>
        <end position="511"/>
    </location>
</feature>
<feature type="region of interest" description="Disordered" evidence="4">
    <location>
        <begin position="573"/>
        <end position="632"/>
    </location>
</feature>
<protein>
    <recommendedName>
        <fullName evidence="7">SH3 domain-binding protein 5-like</fullName>
    </recommendedName>
</protein>
<evidence type="ECO:0000256" key="4">
    <source>
        <dbReference type="SAM" id="MobiDB-lite"/>
    </source>
</evidence>
<accession>A0ABN8RB64</accession>
<dbReference type="Proteomes" id="UP001159405">
    <property type="component" value="Unassembled WGS sequence"/>
</dbReference>
<organism evidence="5 6">
    <name type="scientific">Porites lobata</name>
    <dbReference type="NCBI Taxonomy" id="104759"/>
    <lineage>
        <taxon>Eukaryota</taxon>
        <taxon>Metazoa</taxon>
        <taxon>Cnidaria</taxon>
        <taxon>Anthozoa</taxon>
        <taxon>Hexacorallia</taxon>
        <taxon>Scleractinia</taxon>
        <taxon>Fungiina</taxon>
        <taxon>Poritidae</taxon>
        <taxon>Porites</taxon>
    </lineage>
</organism>
<sequence>MIEMAASVGQDFSRSKEQLTDGDGDGDEDDGEEILDPRVKGELDRLNSSTAEINRLEQDLEELRATFRQTLTESAYVLKSHSAFLGNCVKQARPYYDAVRKAKQSQIETQKAALKYERACSSHQAAKKVLAMAEQKLVSTSKEHKVLDQTWQEMLNQAVLKVMESDKERVRSEKDHLHTARAFSEAGNKVKELRTKLKSAINKSRPYFELKMKYDSILEAHKRQVECTQESLKKVKRKYSLALKNLEGISEEIHEMRRSRESLDMILTEREEGVGAESPIGDLSHDVVRTEGELSLQDFAKSSPNNPMYGFKIAVVSALREDGQELTGQTVLNPMEERDGVLEGCSALDEQQLNIQVSKHEELSWGNGLKFEASMCQDRVESSEEMTERCSAESALNPVCQDETESLVRCTEGIKESGAVASCLPDHKQHVQLTEVDSVEPQETCFTAENSGDGDDQTSEAQTSEAENVNKLHVNTIEESVTEKESITEEETADKAVNEKVTKQLLSDRGELSTTDDNEDRSGCISETATESADIVAKETTIETGMEPATKTKTQTVTEKALATATEIVMETATTEAMTEPATLNTTVTGSDTSTESSTVTETVTETTTETAAKASTETAPETMAESSSETV</sequence>
<comment type="caution">
    <text evidence="5">The sequence shown here is derived from an EMBL/GenBank/DDBJ whole genome shotgun (WGS) entry which is preliminary data.</text>
</comment>
<dbReference type="Pfam" id="PF05276">
    <property type="entry name" value="SH3BP5"/>
    <property type="match status" value="1"/>
</dbReference>
<keyword evidence="2 3" id="KW-0175">Coiled coil</keyword>